<evidence type="ECO:0000313" key="2">
    <source>
        <dbReference type="Proteomes" id="UP000199309"/>
    </source>
</evidence>
<evidence type="ECO:0000313" key="1">
    <source>
        <dbReference type="EMBL" id="SDM08039.1"/>
    </source>
</evidence>
<dbReference type="OrthoDB" id="1624758at2"/>
<protein>
    <submittedName>
        <fullName evidence="1">Uncharacterized protein</fullName>
    </submittedName>
</protein>
<dbReference type="AlphaFoldDB" id="A0A1G9QAQ1"/>
<name>A0A1G9QAQ1_9FIRM</name>
<sequence length="151" mass="18350">MIQKSLKDWIQEYEKGTGNKFECLKDFTLWYLPNRGFCQFTMLPNEKLIFIRDTCNDAHFWRDTMECLAHQYGYDFLMTLCIRHILPYIRYFGWTIEQKFTVNGFKRYICSDQENREIVITAKYVGVHGEIYYYVTQAMHKQYKKWKTVNG</sequence>
<proteinExistence type="predicted"/>
<keyword evidence="2" id="KW-1185">Reference proteome</keyword>
<accession>A0A1G9QAQ1</accession>
<gene>
    <name evidence="1" type="ORF">SAMN05660299_00169</name>
</gene>
<dbReference type="RefSeq" id="WP_091647337.1">
    <property type="nucleotide sequence ID" value="NZ_FNHQ01000001.1"/>
</dbReference>
<reference evidence="1 2" key="1">
    <citation type="submission" date="2016-10" db="EMBL/GenBank/DDBJ databases">
        <authorList>
            <person name="de Groot N.N."/>
        </authorList>
    </citation>
    <scope>NUCLEOTIDE SEQUENCE [LARGE SCALE GENOMIC DNA]</scope>
    <source>
        <strain evidence="1 2">DSM 16981</strain>
    </source>
</reference>
<dbReference type="STRING" id="349095.SAMN05660299_00169"/>
<dbReference type="Proteomes" id="UP000199309">
    <property type="component" value="Unassembled WGS sequence"/>
</dbReference>
<dbReference type="EMBL" id="FNHQ01000001">
    <property type="protein sequence ID" value="SDM08039.1"/>
    <property type="molecule type" value="Genomic_DNA"/>
</dbReference>
<organism evidence="1 2">
    <name type="scientific">Megasphaera paucivorans</name>
    <dbReference type="NCBI Taxonomy" id="349095"/>
    <lineage>
        <taxon>Bacteria</taxon>
        <taxon>Bacillati</taxon>
        <taxon>Bacillota</taxon>
        <taxon>Negativicutes</taxon>
        <taxon>Veillonellales</taxon>
        <taxon>Veillonellaceae</taxon>
        <taxon>Megasphaera</taxon>
    </lineage>
</organism>